<proteinExistence type="predicted"/>
<organism evidence="1 2">
    <name type="scientific">Pseudonocardia charpentierae</name>
    <dbReference type="NCBI Taxonomy" id="3075545"/>
    <lineage>
        <taxon>Bacteria</taxon>
        <taxon>Bacillati</taxon>
        <taxon>Actinomycetota</taxon>
        <taxon>Actinomycetes</taxon>
        <taxon>Pseudonocardiales</taxon>
        <taxon>Pseudonocardiaceae</taxon>
        <taxon>Pseudonocardia</taxon>
    </lineage>
</organism>
<evidence type="ECO:0000313" key="1">
    <source>
        <dbReference type="EMBL" id="MDT0352475.1"/>
    </source>
</evidence>
<reference evidence="2" key="1">
    <citation type="submission" date="2023-07" db="EMBL/GenBank/DDBJ databases">
        <title>30 novel species of actinomycetes from the DSMZ collection.</title>
        <authorList>
            <person name="Nouioui I."/>
        </authorList>
    </citation>
    <scope>NUCLEOTIDE SEQUENCE [LARGE SCALE GENOMIC DNA]</scope>
    <source>
        <strain evidence="2">DSM 45834</strain>
    </source>
</reference>
<gene>
    <name evidence="1" type="ORF">RM445_23385</name>
</gene>
<dbReference type="SUPFAM" id="SSF55961">
    <property type="entry name" value="Bet v1-like"/>
    <property type="match status" value="1"/>
</dbReference>
<keyword evidence="2" id="KW-1185">Reference proteome</keyword>
<name>A0ABU2NET6_9PSEU</name>
<comment type="caution">
    <text evidence="1">The sequence shown here is derived from an EMBL/GenBank/DDBJ whole genome shotgun (WGS) entry which is preliminary data.</text>
</comment>
<evidence type="ECO:0000313" key="2">
    <source>
        <dbReference type="Proteomes" id="UP001183202"/>
    </source>
</evidence>
<dbReference type="Proteomes" id="UP001183202">
    <property type="component" value="Unassembled WGS sequence"/>
</dbReference>
<sequence>MGHLPEIDVHGRPVSASPDRAWRALVAVLAGTFRDVPQPLAVAWGLEPRTRTDDWDHPQVGSTIPGFAVAEIDPPRMLTLRGGHRFSRYEFRFALDDAGPGRVELHAHTSAAFPGPHGRIYRAFVIGTGGHAAAVRRLLENVARRAERPA</sequence>
<dbReference type="RefSeq" id="WP_311558983.1">
    <property type="nucleotide sequence ID" value="NZ_JAVREJ010000019.1"/>
</dbReference>
<protein>
    <recommendedName>
        <fullName evidence="3">Polyketide cyclase / dehydrase and lipid transport</fullName>
    </recommendedName>
</protein>
<evidence type="ECO:0008006" key="3">
    <source>
        <dbReference type="Google" id="ProtNLM"/>
    </source>
</evidence>
<accession>A0ABU2NET6</accession>
<dbReference type="EMBL" id="JAVREJ010000019">
    <property type="protein sequence ID" value="MDT0352475.1"/>
    <property type="molecule type" value="Genomic_DNA"/>
</dbReference>